<evidence type="ECO:0000259" key="6">
    <source>
        <dbReference type="PROSITE" id="PS50011"/>
    </source>
</evidence>
<feature type="region of interest" description="Disordered" evidence="5">
    <location>
        <begin position="454"/>
        <end position="492"/>
    </location>
</feature>
<dbReference type="Gene3D" id="1.10.510.10">
    <property type="entry name" value="Transferase(Phosphotransferase) domain 1"/>
    <property type="match status" value="2"/>
</dbReference>
<keyword evidence="1 3" id="KW-0547">Nucleotide-binding</keyword>
<feature type="binding site" evidence="3">
    <location>
        <position position="26"/>
    </location>
    <ligand>
        <name>ATP</name>
        <dbReference type="ChEBI" id="CHEBI:30616"/>
    </ligand>
</feature>
<dbReference type="GO" id="GO:0044773">
    <property type="term" value="P:mitotic DNA damage checkpoint signaling"/>
    <property type="evidence" value="ECO:0007669"/>
    <property type="project" value="TreeGrafter"/>
</dbReference>
<dbReference type="InterPro" id="IPR000719">
    <property type="entry name" value="Prot_kinase_dom"/>
</dbReference>
<dbReference type="InterPro" id="IPR008271">
    <property type="entry name" value="Ser/Thr_kinase_AS"/>
</dbReference>
<organism evidence="7">
    <name type="scientific">Trepomonas sp. PC1</name>
    <dbReference type="NCBI Taxonomy" id="1076344"/>
    <lineage>
        <taxon>Eukaryota</taxon>
        <taxon>Metamonada</taxon>
        <taxon>Diplomonadida</taxon>
        <taxon>Hexamitidae</taxon>
        <taxon>Hexamitinae</taxon>
        <taxon>Trepomonas</taxon>
    </lineage>
</organism>
<dbReference type="GO" id="GO:0005634">
    <property type="term" value="C:nucleus"/>
    <property type="evidence" value="ECO:0007669"/>
    <property type="project" value="TreeGrafter"/>
</dbReference>
<dbReference type="GO" id="GO:0005524">
    <property type="term" value="F:ATP binding"/>
    <property type="evidence" value="ECO:0007669"/>
    <property type="project" value="UniProtKB-UniRule"/>
</dbReference>
<feature type="compositionally biased region" description="Polar residues" evidence="5">
    <location>
        <begin position="458"/>
        <end position="475"/>
    </location>
</feature>
<dbReference type="PROSITE" id="PS50011">
    <property type="entry name" value="PROTEIN_KINASE_DOM"/>
    <property type="match status" value="1"/>
</dbReference>
<sequence>KQIGSGSYADVFVCQRKSDLNIFAIKIIKQKSGETDEIKMLHSLDDISHFGLPCLCEAFIENNQQHIVMELIEGPTLYQYIDNLRKQTAVVPVVPENAIKQILRQILGTVRFCHNHGIAHQDLKTDNLIIQNNQRVVLIDFGEAYDVHLVETQATAANHIGNLIFLPPEILNHNFLSQSYMDLEKVQFSQQAVEKCSNLITPAFKNKKSNTSRSSWYVFKRLHHVRATQQHCDQWINALVRAFEYSQVCNRRFSMSKSTVQNIKEAFNFEGIKLTQDAYPTGTDLAYLANVLQMTQLSAQNVHTFNNRLAADAWAIGMIGMIMLFGQRPFSDLNQFEHLPAIQILSEAIRIQLESVLYQLAGEDENFYNYSLFQQNKFKVEIPEGPLPTNCPLDLFLLIALLLHPFRKIRLSVSEALDCPFLGNDKPIEEQSDVSTMTRGTTYENVDQSMSRFEKYQEQGSEVNSSFDNEIQQVQEDGDVLLEPSGEQSDDF</sequence>
<accession>A0A146K2E4</accession>
<gene>
    <name evidence="7" type="ORF">TPC1_17444</name>
</gene>
<evidence type="ECO:0000256" key="3">
    <source>
        <dbReference type="PROSITE-ProRule" id="PRU10141"/>
    </source>
</evidence>
<evidence type="ECO:0000256" key="5">
    <source>
        <dbReference type="SAM" id="MobiDB-lite"/>
    </source>
</evidence>
<evidence type="ECO:0000256" key="1">
    <source>
        <dbReference type="ARBA" id="ARBA00022741"/>
    </source>
</evidence>
<evidence type="ECO:0000256" key="2">
    <source>
        <dbReference type="ARBA" id="ARBA00022840"/>
    </source>
</evidence>
<dbReference type="Pfam" id="PF00069">
    <property type="entry name" value="Pkinase"/>
    <property type="match status" value="1"/>
</dbReference>
<protein>
    <submittedName>
        <fullName evidence="7">Kinase</fullName>
    </submittedName>
</protein>
<dbReference type="PANTHER" id="PTHR44167">
    <property type="entry name" value="OVARIAN-SPECIFIC SERINE/THREONINE-PROTEIN KINASE LOK-RELATED"/>
    <property type="match status" value="1"/>
</dbReference>
<dbReference type="InterPro" id="IPR017441">
    <property type="entry name" value="Protein_kinase_ATP_BS"/>
</dbReference>
<reference evidence="7" key="1">
    <citation type="submission" date="2015-07" db="EMBL/GenBank/DDBJ databases">
        <title>Adaptation to a free-living lifestyle via gene acquisitions in the diplomonad Trepomonas sp. PC1.</title>
        <authorList>
            <person name="Xu F."/>
            <person name="Jerlstrom-Hultqvist J."/>
            <person name="Kolisko M."/>
            <person name="Simpson A.G.B."/>
            <person name="Roger A.J."/>
            <person name="Svard S.G."/>
            <person name="Andersson J.O."/>
        </authorList>
    </citation>
    <scope>NUCLEOTIDE SEQUENCE</scope>
    <source>
        <strain evidence="7">PC1</strain>
    </source>
</reference>
<evidence type="ECO:0000313" key="7">
    <source>
        <dbReference type="EMBL" id="JAP91053.1"/>
    </source>
</evidence>
<dbReference type="GO" id="GO:0004674">
    <property type="term" value="F:protein serine/threonine kinase activity"/>
    <property type="evidence" value="ECO:0007669"/>
    <property type="project" value="UniProtKB-KW"/>
</dbReference>
<dbReference type="PANTHER" id="PTHR44167:SF24">
    <property type="entry name" value="SERINE_THREONINE-PROTEIN KINASE CHK2"/>
    <property type="match status" value="1"/>
</dbReference>
<feature type="domain" description="Protein kinase" evidence="6">
    <location>
        <begin position="1"/>
        <end position="422"/>
    </location>
</feature>
<name>A0A146K2E4_9EUKA</name>
<dbReference type="SUPFAM" id="SSF56112">
    <property type="entry name" value="Protein kinase-like (PK-like)"/>
    <property type="match status" value="2"/>
</dbReference>
<dbReference type="PROSITE" id="PS00107">
    <property type="entry name" value="PROTEIN_KINASE_ATP"/>
    <property type="match status" value="1"/>
</dbReference>
<comment type="similarity">
    <text evidence="4">Belongs to the protein kinase superfamily.</text>
</comment>
<dbReference type="SMART" id="SM00220">
    <property type="entry name" value="S_TKc"/>
    <property type="match status" value="1"/>
</dbReference>
<keyword evidence="7" id="KW-0808">Transferase</keyword>
<keyword evidence="7" id="KW-0418">Kinase</keyword>
<keyword evidence="4" id="KW-0723">Serine/threonine-protein kinase</keyword>
<dbReference type="AlphaFoldDB" id="A0A146K2E4"/>
<proteinExistence type="inferred from homology"/>
<dbReference type="EMBL" id="GDID01005553">
    <property type="protein sequence ID" value="JAP91053.1"/>
    <property type="molecule type" value="Transcribed_RNA"/>
</dbReference>
<keyword evidence="2 3" id="KW-0067">ATP-binding</keyword>
<feature type="non-terminal residue" evidence="7">
    <location>
        <position position="1"/>
    </location>
</feature>
<dbReference type="GO" id="GO:0005737">
    <property type="term" value="C:cytoplasm"/>
    <property type="evidence" value="ECO:0007669"/>
    <property type="project" value="TreeGrafter"/>
</dbReference>
<dbReference type="CDD" id="cd00180">
    <property type="entry name" value="PKc"/>
    <property type="match status" value="1"/>
</dbReference>
<evidence type="ECO:0000256" key="4">
    <source>
        <dbReference type="RuleBase" id="RU000304"/>
    </source>
</evidence>
<dbReference type="InterPro" id="IPR011009">
    <property type="entry name" value="Kinase-like_dom_sf"/>
</dbReference>
<dbReference type="PROSITE" id="PS00108">
    <property type="entry name" value="PROTEIN_KINASE_ST"/>
    <property type="match status" value="1"/>
</dbReference>